<evidence type="ECO:0000256" key="7">
    <source>
        <dbReference type="ARBA" id="ARBA00023136"/>
    </source>
</evidence>
<dbReference type="EMBL" id="JF429404">
    <property type="protein sequence ID" value="AEQ20291.1"/>
    <property type="molecule type" value="Genomic_DNA"/>
</dbReference>
<evidence type="ECO:0000313" key="11">
    <source>
        <dbReference type="EMBL" id="AEQ20291.1"/>
    </source>
</evidence>
<sequence length="574" mass="63681">MIGETIAGLLEPWPLKITLDNVLRTHPDHGWLSQLVFRAAGTDKLSILAFAAAAVLVIAAFGAACSYAEKRITITVGEWVAHDLRRTLYSHIQRLSLAYHDQKRMGDLISRVTSDLDAVQGFVASGLLGALISSLTLVGMVGVMFWLNWRFTLIALSVAPVLFVVVYSYTRRIKKAAREVRKKEGEIVSVIEEVISSIRVVKAFAREDYEQRRLEEQSLEGVELALRARSLKAKLSPLVEIIVACGTCLVLWFGARMVLAGSLREGDLIVFIWYLGKMYKPMQELSKMTDTFSKAAVGYERIKEVLETDGQVEDLPSARPAPRLKGLIEFQDVTFGYEPQGPVLTNVSFKIQPGQTAALVGPTGAGKTTIISLIPRFYDPSSGRIMIDGRDVRTFTQKSLRQQISFVLQETVLFHAPIWHNIAYGKPDATRSEILRAAELANAHEFIEKMPEGYDTIVGERGMTLSGGQRQRIAIARAIIRNTPMLILDEPSSGLDAASEKLVFEALDRLMEGKTAIVIAHRLATIQRADVIFVVDEGRIVERGRHEDLLDSGGLYAELYELQFRGAEARQPTA</sequence>
<evidence type="ECO:0000256" key="6">
    <source>
        <dbReference type="ARBA" id="ARBA00022989"/>
    </source>
</evidence>
<organism evidence="11">
    <name type="scientific">uncultured bacterium CSLG7</name>
    <dbReference type="NCBI Taxonomy" id="1091577"/>
    <lineage>
        <taxon>Bacteria</taxon>
        <taxon>environmental samples</taxon>
    </lineage>
</organism>
<dbReference type="PANTHER" id="PTHR24221">
    <property type="entry name" value="ATP-BINDING CASSETTE SUB-FAMILY B"/>
    <property type="match status" value="1"/>
</dbReference>
<accession>G4WV39</accession>
<dbReference type="GO" id="GO:0016887">
    <property type="term" value="F:ATP hydrolysis activity"/>
    <property type="evidence" value="ECO:0007669"/>
    <property type="project" value="InterPro"/>
</dbReference>
<evidence type="ECO:0000256" key="3">
    <source>
        <dbReference type="ARBA" id="ARBA00022692"/>
    </source>
</evidence>
<evidence type="ECO:0000256" key="2">
    <source>
        <dbReference type="ARBA" id="ARBA00022448"/>
    </source>
</evidence>
<dbReference type="SUPFAM" id="SSF52540">
    <property type="entry name" value="P-loop containing nucleoside triphosphate hydrolases"/>
    <property type="match status" value="1"/>
</dbReference>
<dbReference type="InterPro" id="IPR011527">
    <property type="entry name" value="ABC1_TM_dom"/>
</dbReference>
<dbReference type="Gene3D" id="3.40.50.300">
    <property type="entry name" value="P-loop containing nucleotide triphosphate hydrolases"/>
    <property type="match status" value="1"/>
</dbReference>
<feature type="domain" description="ABC transporter" evidence="9">
    <location>
        <begin position="328"/>
        <end position="562"/>
    </location>
</feature>
<feature type="transmembrane region" description="Helical" evidence="8">
    <location>
        <begin position="121"/>
        <end position="145"/>
    </location>
</feature>
<keyword evidence="3 8" id="KW-0812">Transmembrane</keyword>
<dbReference type="PANTHER" id="PTHR24221:SF468">
    <property type="entry name" value="ABC TRANSPORTER"/>
    <property type="match status" value="1"/>
</dbReference>
<reference evidence="11" key="2">
    <citation type="journal article" date="2011" name="J. Bacteriol.">
        <title>Long-chain N-acyl amino acid synthases are linked to the putative PEP-CTERM/exosortase protein-sorting system in Gram-negative bacteria.</title>
        <authorList>
            <person name="Craig J.W."/>
            <person name="Cherry M.A."/>
            <person name="Brady S.F."/>
        </authorList>
    </citation>
    <scope>NUCLEOTIDE SEQUENCE</scope>
</reference>
<feature type="transmembrane region" description="Helical" evidence="8">
    <location>
        <begin position="45"/>
        <end position="65"/>
    </location>
</feature>
<evidence type="ECO:0000256" key="8">
    <source>
        <dbReference type="SAM" id="Phobius"/>
    </source>
</evidence>
<dbReference type="GO" id="GO:0005524">
    <property type="term" value="F:ATP binding"/>
    <property type="evidence" value="ECO:0007669"/>
    <property type="project" value="UniProtKB-KW"/>
</dbReference>
<proteinExistence type="predicted"/>
<keyword evidence="7 8" id="KW-0472">Membrane</keyword>
<dbReference type="GO" id="GO:0140359">
    <property type="term" value="F:ABC-type transporter activity"/>
    <property type="evidence" value="ECO:0007669"/>
    <property type="project" value="InterPro"/>
</dbReference>
<dbReference type="InterPro" id="IPR027417">
    <property type="entry name" value="P-loop_NTPase"/>
</dbReference>
<feature type="domain" description="ABC transmembrane type-1" evidence="10">
    <location>
        <begin position="1"/>
        <end position="294"/>
    </location>
</feature>
<keyword evidence="4" id="KW-0547">Nucleotide-binding</keyword>
<dbReference type="CDD" id="cd18564">
    <property type="entry name" value="ABC_6TM_exporter_like"/>
    <property type="match status" value="1"/>
</dbReference>
<dbReference type="Gene3D" id="1.20.1560.10">
    <property type="entry name" value="ABC transporter type 1, transmembrane domain"/>
    <property type="match status" value="1"/>
</dbReference>
<dbReference type="InterPro" id="IPR039421">
    <property type="entry name" value="Type_1_exporter"/>
</dbReference>
<dbReference type="GO" id="GO:0005886">
    <property type="term" value="C:plasma membrane"/>
    <property type="evidence" value="ECO:0007669"/>
    <property type="project" value="UniProtKB-SubCell"/>
</dbReference>
<keyword evidence="2" id="KW-0813">Transport</keyword>
<dbReference type="AlphaFoldDB" id="G4WV39"/>
<evidence type="ECO:0000259" key="10">
    <source>
        <dbReference type="PROSITE" id="PS50929"/>
    </source>
</evidence>
<dbReference type="GO" id="GO:0034040">
    <property type="term" value="F:ATPase-coupled lipid transmembrane transporter activity"/>
    <property type="evidence" value="ECO:0007669"/>
    <property type="project" value="TreeGrafter"/>
</dbReference>
<keyword evidence="6 8" id="KW-1133">Transmembrane helix</keyword>
<keyword evidence="5 11" id="KW-0067">ATP-binding</keyword>
<name>G4WV39_9BACT</name>
<evidence type="ECO:0000256" key="5">
    <source>
        <dbReference type="ARBA" id="ARBA00022840"/>
    </source>
</evidence>
<dbReference type="PROSITE" id="PS00211">
    <property type="entry name" value="ABC_TRANSPORTER_1"/>
    <property type="match status" value="1"/>
</dbReference>
<dbReference type="InterPro" id="IPR036640">
    <property type="entry name" value="ABC1_TM_sf"/>
</dbReference>
<evidence type="ECO:0000259" key="9">
    <source>
        <dbReference type="PROSITE" id="PS50893"/>
    </source>
</evidence>
<evidence type="ECO:0000256" key="1">
    <source>
        <dbReference type="ARBA" id="ARBA00004651"/>
    </source>
</evidence>
<dbReference type="Pfam" id="PF00005">
    <property type="entry name" value="ABC_tran"/>
    <property type="match status" value="1"/>
</dbReference>
<dbReference type="PROSITE" id="PS50929">
    <property type="entry name" value="ABC_TM1F"/>
    <property type="match status" value="1"/>
</dbReference>
<dbReference type="FunFam" id="3.40.50.300:FF:000287">
    <property type="entry name" value="Multidrug ABC transporter ATP-binding protein"/>
    <property type="match status" value="1"/>
</dbReference>
<feature type="transmembrane region" description="Helical" evidence="8">
    <location>
        <begin position="151"/>
        <end position="169"/>
    </location>
</feature>
<dbReference type="PROSITE" id="PS50893">
    <property type="entry name" value="ABC_TRANSPORTER_2"/>
    <property type="match status" value="1"/>
</dbReference>
<evidence type="ECO:0000256" key="4">
    <source>
        <dbReference type="ARBA" id="ARBA00022741"/>
    </source>
</evidence>
<comment type="subcellular location">
    <subcellularLocation>
        <location evidence="1">Cell membrane</location>
        <topology evidence="1">Multi-pass membrane protein</topology>
    </subcellularLocation>
</comment>
<dbReference type="InterPro" id="IPR003593">
    <property type="entry name" value="AAA+_ATPase"/>
</dbReference>
<dbReference type="Pfam" id="PF00664">
    <property type="entry name" value="ABC_membrane"/>
    <property type="match status" value="1"/>
</dbReference>
<dbReference type="InterPro" id="IPR003439">
    <property type="entry name" value="ABC_transporter-like_ATP-bd"/>
</dbReference>
<dbReference type="SMART" id="SM00382">
    <property type="entry name" value="AAA"/>
    <property type="match status" value="1"/>
</dbReference>
<reference evidence="11" key="1">
    <citation type="journal article" date="2004" name="Appl. Environ. Microbiol.">
        <title>Long-chain N-acyltyrosine synthases from environmental DNA.</title>
        <authorList>
            <person name="Brady S.F."/>
            <person name="Chao C.J."/>
            <person name="Clardy J."/>
        </authorList>
    </citation>
    <scope>NUCLEOTIDE SEQUENCE</scope>
</reference>
<dbReference type="SUPFAM" id="SSF90123">
    <property type="entry name" value="ABC transporter transmembrane region"/>
    <property type="match status" value="1"/>
</dbReference>
<feature type="transmembrane region" description="Helical" evidence="8">
    <location>
        <begin position="235"/>
        <end position="255"/>
    </location>
</feature>
<dbReference type="InterPro" id="IPR017871">
    <property type="entry name" value="ABC_transporter-like_CS"/>
</dbReference>
<protein>
    <submittedName>
        <fullName evidence="11">Lipid A export permease/ATP-binding protein MsbA</fullName>
    </submittedName>
</protein>